<feature type="domain" description="S-adenosylmethionine-dependent methyltransferase" evidence="7">
    <location>
        <begin position="171"/>
        <end position="369"/>
    </location>
</feature>
<keyword evidence="10" id="KW-1185">Reference proteome</keyword>
<evidence type="ECO:0000256" key="1">
    <source>
        <dbReference type="ARBA" id="ARBA00004496"/>
    </source>
</evidence>
<dbReference type="InterPro" id="IPR029063">
    <property type="entry name" value="SAM-dependent_MTases_sf"/>
</dbReference>
<evidence type="ECO:0000259" key="7">
    <source>
        <dbReference type="Pfam" id="PF10672"/>
    </source>
</evidence>
<keyword evidence="4 9" id="KW-0808">Transferase</keyword>
<dbReference type="Gene3D" id="3.40.50.150">
    <property type="entry name" value="Vaccinia Virus protein VP39"/>
    <property type="match status" value="1"/>
</dbReference>
<comment type="subcellular location">
    <subcellularLocation>
        <location evidence="1">Cytoplasm</location>
    </subcellularLocation>
</comment>
<name>A0A7Y0L5D9_9FIRM</name>
<dbReference type="EMBL" id="JABBVZ010000059">
    <property type="protein sequence ID" value="NMP23633.1"/>
    <property type="molecule type" value="Genomic_DNA"/>
</dbReference>
<dbReference type="Gene3D" id="3.30.750.80">
    <property type="entry name" value="RNA methyltransferase domain (HRMD) like"/>
    <property type="match status" value="1"/>
</dbReference>
<reference evidence="9 10" key="1">
    <citation type="submission" date="2020-04" db="EMBL/GenBank/DDBJ databases">
        <authorList>
            <person name="Zhang R."/>
            <person name="Schippers A."/>
        </authorList>
    </citation>
    <scope>NUCLEOTIDE SEQUENCE [LARGE SCALE GENOMIC DNA]</scope>
    <source>
        <strain evidence="9 10">DSM 109850</strain>
    </source>
</reference>
<dbReference type="GO" id="GO:0005737">
    <property type="term" value="C:cytoplasm"/>
    <property type="evidence" value="ECO:0007669"/>
    <property type="project" value="UniProtKB-SubCell"/>
</dbReference>
<comment type="similarity">
    <text evidence="6">Belongs to the methyltransferase superfamily. RlmI family.</text>
</comment>
<dbReference type="Proteomes" id="UP000533476">
    <property type="component" value="Unassembled WGS sequence"/>
</dbReference>
<keyword evidence="5" id="KW-0949">S-adenosyl-L-methionine</keyword>
<dbReference type="SUPFAM" id="SSF88697">
    <property type="entry name" value="PUA domain-like"/>
    <property type="match status" value="1"/>
</dbReference>
<dbReference type="CDD" id="cd02440">
    <property type="entry name" value="AdoMet_MTases"/>
    <property type="match status" value="1"/>
</dbReference>
<keyword evidence="3 9" id="KW-0489">Methyltransferase</keyword>
<dbReference type="CDD" id="cd11572">
    <property type="entry name" value="RlmI_M_like"/>
    <property type="match status" value="1"/>
</dbReference>
<keyword evidence="2" id="KW-0963">Cytoplasm</keyword>
<dbReference type="GO" id="GO:0008168">
    <property type="term" value="F:methyltransferase activity"/>
    <property type="evidence" value="ECO:0007669"/>
    <property type="project" value="UniProtKB-KW"/>
</dbReference>
<feature type="domain" description="RlmI-like PUA" evidence="8">
    <location>
        <begin position="8"/>
        <end position="65"/>
    </location>
</feature>
<dbReference type="CDD" id="cd21153">
    <property type="entry name" value="PUA_RlmI"/>
    <property type="match status" value="1"/>
</dbReference>
<evidence type="ECO:0000256" key="6">
    <source>
        <dbReference type="ARBA" id="ARBA00038091"/>
    </source>
</evidence>
<dbReference type="GO" id="GO:0003723">
    <property type="term" value="F:RNA binding"/>
    <property type="evidence" value="ECO:0007669"/>
    <property type="project" value="InterPro"/>
</dbReference>
<dbReference type="PANTHER" id="PTHR42873">
    <property type="entry name" value="RIBOSOMAL RNA LARGE SUBUNIT METHYLTRANSFERASE"/>
    <property type="match status" value="1"/>
</dbReference>
<dbReference type="InterPro" id="IPR015947">
    <property type="entry name" value="PUA-like_sf"/>
</dbReference>
<dbReference type="PANTHER" id="PTHR42873:SF1">
    <property type="entry name" value="S-ADENOSYLMETHIONINE-DEPENDENT METHYLTRANSFERASE DOMAIN-CONTAINING PROTEIN"/>
    <property type="match status" value="1"/>
</dbReference>
<dbReference type="AlphaFoldDB" id="A0A7Y0L5D9"/>
<accession>A0A7Y0L5D9</accession>
<gene>
    <name evidence="9" type="ORF">HIJ39_14920</name>
</gene>
<dbReference type="InterPro" id="IPR036974">
    <property type="entry name" value="PUA_sf"/>
</dbReference>
<dbReference type="InterPro" id="IPR041532">
    <property type="entry name" value="RlmI-like_PUA"/>
</dbReference>
<evidence type="ECO:0000256" key="2">
    <source>
        <dbReference type="ARBA" id="ARBA00022490"/>
    </source>
</evidence>
<dbReference type="InterPro" id="IPR019614">
    <property type="entry name" value="SAM-dep_methyl-trfase"/>
</dbReference>
<dbReference type="GO" id="GO:0032259">
    <property type="term" value="P:methylation"/>
    <property type="evidence" value="ECO:0007669"/>
    <property type="project" value="UniProtKB-KW"/>
</dbReference>
<evidence type="ECO:0000256" key="3">
    <source>
        <dbReference type="ARBA" id="ARBA00022603"/>
    </source>
</evidence>
<evidence type="ECO:0000256" key="5">
    <source>
        <dbReference type="ARBA" id="ARBA00022691"/>
    </source>
</evidence>
<evidence type="ECO:0000313" key="10">
    <source>
        <dbReference type="Proteomes" id="UP000533476"/>
    </source>
</evidence>
<evidence type="ECO:0000313" key="9">
    <source>
        <dbReference type="EMBL" id="NMP23633.1"/>
    </source>
</evidence>
<dbReference type="SUPFAM" id="SSF53335">
    <property type="entry name" value="S-adenosyl-L-methionine-dependent methyltransferases"/>
    <property type="match status" value="1"/>
</dbReference>
<comment type="caution">
    <text evidence="9">The sequence shown here is derived from an EMBL/GenBank/DDBJ whole genome shotgun (WGS) entry which is preliminary data.</text>
</comment>
<dbReference type="Gene3D" id="2.30.130.10">
    <property type="entry name" value="PUA domain"/>
    <property type="match status" value="1"/>
</dbReference>
<dbReference type="Pfam" id="PF17785">
    <property type="entry name" value="PUA_3"/>
    <property type="match status" value="1"/>
</dbReference>
<proteinExistence type="inferred from homology"/>
<evidence type="ECO:0000256" key="4">
    <source>
        <dbReference type="ARBA" id="ARBA00022679"/>
    </source>
</evidence>
<organism evidence="9 10">
    <name type="scientific">Sulfobacillus harzensis</name>
    <dbReference type="NCBI Taxonomy" id="2729629"/>
    <lineage>
        <taxon>Bacteria</taxon>
        <taxon>Bacillati</taxon>
        <taxon>Bacillota</taxon>
        <taxon>Clostridia</taxon>
        <taxon>Eubacteriales</taxon>
        <taxon>Clostridiales Family XVII. Incertae Sedis</taxon>
        <taxon>Sulfobacillus</taxon>
    </lineage>
</organism>
<sequence>MVDTVVLKSGPHRVLKGSPWIYRTELEPTSAQPGSVVQVKTREGKVLGQGFFNPRSMIAVRVVAWGAQTTVTDDLFRQRVRDAADLRQVVAGGRDAFRVIHSEAHGIPGLIVDKYGPMLVAQVTSLGLLPFLATIWQALTDVYKPVGIYEHGDLSVRDREGLPRENRLVWGELTSPVEIHEHGVRLEVDLLGGQKTGHFLDQYENRGKVAALAGGRRVFDAFSHTGAFGLAAALHGAESVVGIDIDPEAVDRANSNAAINGVEQRTRFVAENAFDWLRRESDLGPQYDLGILDPPAFTKSKQSVPQAIKGYKEINLRGIKLIRPGGFLITSSCSYHLSEPDFIQVIQAAAHDAHRAVRIVEIRGQGPDHPILPALPESRYLKCLILGVGK</sequence>
<evidence type="ECO:0000259" key="8">
    <source>
        <dbReference type="Pfam" id="PF17785"/>
    </source>
</evidence>
<dbReference type="Pfam" id="PF10672">
    <property type="entry name" value="Methyltrans_SAM"/>
    <property type="match status" value="1"/>
</dbReference>
<protein>
    <submittedName>
        <fullName evidence="9">Class I SAM-dependent rRNA methyltransferase</fullName>
    </submittedName>
</protein>